<gene>
    <name evidence="1" type="ORF">QMY55_08005</name>
</gene>
<name>A0ABY8SVH9_9BURK</name>
<organism evidence="1 2">
    <name type="scientific">Comamonas resistens</name>
    <dbReference type="NCBI Taxonomy" id="3046670"/>
    <lineage>
        <taxon>Bacteria</taxon>
        <taxon>Pseudomonadati</taxon>
        <taxon>Pseudomonadota</taxon>
        <taxon>Betaproteobacteria</taxon>
        <taxon>Burkholderiales</taxon>
        <taxon>Comamonadaceae</taxon>
        <taxon>Comamonas</taxon>
    </lineage>
</organism>
<keyword evidence="2" id="KW-1185">Reference proteome</keyword>
<evidence type="ECO:0000313" key="2">
    <source>
        <dbReference type="Proteomes" id="UP001240697"/>
    </source>
</evidence>
<accession>A0ABY8SVH9</accession>
<evidence type="ECO:0008006" key="3">
    <source>
        <dbReference type="Google" id="ProtNLM"/>
    </source>
</evidence>
<reference evidence="1 2" key="1">
    <citation type="submission" date="2023-05" db="EMBL/GenBank/DDBJ databases">
        <authorList>
            <person name="Yin Y."/>
            <person name="Lu Z."/>
        </authorList>
    </citation>
    <scope>NUCLEOTIDE SEQUENCE [LARGE SCALE GENOMIC DNA]</scope>
    <source>
        <strain evidence="1 2">ZM22</strain>
    </source>
</reference>
<dbReference type="Proteomes" id="UP001240697">
    <property type="component" value="Chromosome"/>
</dbReference>
<protein>
    <recommendedName>
        <fullName evidence="3">FtsK gamma domain-containing protein</fullName>
    </recommendedName>
</protein>
<proteinExistence type="predicted"/>
<sequence length="80" mass="9016">MTHMEQLKQLLHKEPDAFCVSWIQRRLRLGYTNACALRDEALNAGLVTRVYRATADGGKEFAYVQPGLEPGAEQVWIPEG</sequence>
<evidence type="ECO:0000313" key="1">
    <source>
        <dbReference type="EMBL" id="WHS67049.1"/>
    </source>
</evidence>
<dbReference type="RefSeq" id="WP_283488096.1">
    <property type="nucleotide sequence ID" value="NZ_CP125947.1"/>
</dbReference>
<dbReference type="EMBL" id="CP125947">
    <property type="protein sequence ID" value="WHS67049.1"/>
    <property type="molecule type" value="Genomic_DNA"/>
</dbReference>